<dbReference type="InterPro" id="IPR052077">
    <property type="entry name" value="CcrZ_PhaseVar_Mediator"/>
</dbReference>
<evidence type="ECO:0000259" key="2">
    <source>
        <dbReference type="Pfam" id="PF01636"/>
    </source>
</evidence>
<accession>A0ABW6LTI1</accession>
<dbReference type="Proteomes" id="UP001601303">
    <property type="component" value="Unassembled WGS sequence"/>
</dbReference>
<dbReference type="Pfam" id="PF01636">
    <property type="entry name" value="APH"/>
    <property type="match status" value="1"/>
</dbReference>
<evidence type="ECO:0000313" key="4">
    <source>
        <dbReference type="Proteomes" id="UP001601303"/>
    </source>
</evidence>
<sequence>MSSPLHRRAHQSLVRRFAEARRRSPQDGETVSGHHNSNVIMPVGRPLALLLGMPSGEVLAKFRTPLPAIEVVPRLWRHESQVLRVVGERLSEVPKCLADFGDWSLHSYLTGRALADVVREGERIGRRRLSVLADFFARLADIPESVLPPVPADWPGSGDSHGFLGRLAQFTEQRVHQSNRPRFGSLFDAVGIPSDAVDRYRDSVQTLAARPFALLHTDVHRSNVLVTPGRDGENLVVIDWELALYGDPLHDLATHLVRMEYDSKERGVMIGMWASAMRRTGHADMTVELKRDLRTYLGFEYVQSLYPDVMRAALELPDEPARRHVVRAAERVCRALRRASGPLGLGPDRLPQEREVREALLDWHAKDMIRRMEWPDAGEEAERLETPVVGPLVGPVAAGRERWDRARLVERARRSENARSTAAPAHREPTGVGS</sequence>
<gene>
    <name evidence="3" type="ORF">ACFYNQ_00465</name>
</gene>
<dbReference type="EMBL" id="JBIAHM010000001">
    <property type="protein sequence ID" value="MFE9597032.1"/>
    <property type="molecule type" value="Genomic_DNA"/>
</dbReference>
<evidence type="ECO:0000313" key="3">
    <source>
        <dbReference type="EMBL" id="MFE9597032.1"/>
    </source>
</evidence>
<comment type="caution">
    <text evidence="3">The sequence shown here is derived from an EMBL/GenBank/DDBJ whole genome shotgun (WGS) entry which is preliminary data.</text>
</comment>
<evidence type="ECO:0000256" key="1">
    <source>
        <dbReference type="SAM" id="MobiDB-lite"/>
    </source>
</evidence>
<feature type="region of interest" description="Disordered" evidence="1">
    <location>
        <begin position="411"/>
        <end position="434"/>
    </location>
</feature>
<dbReference type="RefSeq" id="WP_388101388.1">
    <property type="nucleotide sequence ID" value="NZ_JBIAHM010000001.1"/>
</dbReference>
<dbReference type="Gene3D" id="3.90.1200.10">
    <property type="match status" value="1"/>
</dbReference>
<proteinExistence type="predicted"/>
<dbReference type="InterPro" id="IPR002575">
    <property type="entry name" value="Aminoglycoside_PTrfase"/>
</dbReference>
<keyword evidence="4" id="KW-1185">Reference proteome</keyword>
<reference evidence="3 4" key="1">
    <citation type="submission" date="2024-10" db="EMBL/GenBank/DDBJ databases">
        <title>The Natural Products Discovery Center: Release of the First 8490 Sequenced Strains for Exploring Actinobacteria Biosynthetic Diversity.</title>
        <authorList>
            <person name="Kalkreuter E."/>
            <person name="Kautsar S.A."/>
            <person name="Yang D."/>
            <person name="Bader C.D."/>
            <person name="Teijaro C.N."/>
            <person name="Fluegel L."/>
            <person name="Davis C.M."/>
            <person name="Simpson J.R."/>
            <person name="Lauterbach L."/>
            <person name="Steele A.D."/>
            <person name="Gui C."/>
            <person name="Meng S."/>
            <person name="Li G."/>
            <person name="Viehrig K."/>
            <person name="Ye F."/>
            <person name="Su P."/>
            <person name="Kiefer A.F."/>
            <person name="Nichols A."/>
            <person name="Cepeda A.J."/>
            <person name="Yan W."/>
            <person name="Fan B."/>
            <person name="Jiang Y."/>
            <person name="Adhikari A."/>
            <person name="Zheng C.-J."/>
            <person name="Schuster L."/>
            <person name="Cowan T.M."/>
            <person name="Smanski M.J."/>
            <person name="Chevrette M.G."/>
            <person name="De Carvalho L.P.S."/>
            <person name="Shen B."/>
        </authorList>
    </citation>
    <scope>NUCLEOTIDE SEQUENCE [LARGE SCALE GENOMIC DNA]</scope>
    <source>
        <strain evidence="3 4">NPDC006488</strain>
    </source>
</reference>
<name>A0ABW6LTI1_9ACTN</name>
<dbReference type="PANTHER" id="PTHR40086">
    <property type="entry name" value="PHOSPHOTRANSFERASE YTMP-RELATED"/>
    <property type="match status" value="1"/>
</dbReference>
<dbReference type="InterPro" id="IPR011009">
    <property type="entry name" value="Kinase-like_dom_sf"/>
</dbReference>
<dbReference type="PANTHER" id="PTHR40086:SF1">
    <property type="entry name" value="CELL CYCLE REGULATOR CCRZ"/>
    <property type="match status" value="1"/>
</dbReference>
<feature type="compositionally biased region" description="Basic and acidic residues" evidence="1">
    <location>
        <begin position="425"/>
        <end position="434"/>
    </location>
</feature>
<feature type="domain" description="Aminoglycoside phosphotransferase" evidence="2">
    <location>
        <begin position="77"/>
        <end position="267"/>
    </location>
</feature>
<feature type="region of interest" description="Disordered" evidence="1">
    <location>
        <begin position="18"/>
        <end position="37"/>
    </location>
</feature>
<feature type="compositionally biased region" description="Polar residues" evidence="1">
    <location>
        <begin position="27"/>
        <end position="37"/>
    </location>
</feature>
<dbReference type="SUPFAM" id="SSF56112">
    <property type="entry name" value="Protein kinase-like (PK-like)"/>
    <property type="match status" value="1"/>
</dbReference>
<protein>
    <submittedName>
        <fullName evidence="3">Phosphotransferase family protein</fullName>
    </submittedName>
</protein>
<organism evidence="3 4">
    <name type="scientific">Streptomyces hokutonensis</name>
    <dbReference type="NCBI Taxonomy" id="1306990"/>
    <lineage>
        <taxon>Bacteria</taxon>
        <taxon>Bacillati</taxon>
        <taxon>Actinomycetota</taxon>
        <taxon>Actinomycetes</taxon>
        <taxon>Kitasatosporales</taxon>
        <taxon>Streptomycetaceae</taxon>
        <taxon>Streptomyces</taxon>
    </lineage>
</organism>